<protein>
    <submittedName>
        <fullName evidence="1">F-box domain-containing protein</fullName>
    </submittedName>
</protein>
<evidence type="ECO:0000313" key="2">
    <source>
        <dbReference type="Proteomes" id="UP000005239"/>
    </source>
</evidence>
<reference evidence="2" key="1">
    <citation type="journal article" date="2008" name="Nat. Genet.">
        <title>The Pristionchus pacificus genome provides a unique perspective on nematode lifestyle and parasitism.</title>
        <authorList>
            <person name="Dieterich C."/>
            <person name="Clifton S.W."/>
            <person name="Schuster L.N."/>
            <person name="Chinwalla A."/>
            <person name="Delehaunty K."/>
            <person name="Dinkelacker I."/>
            <person name="Fulton L."/>
            <person name="Fulton R."/>
            <person name="Godfrey J."/>
            <person name="Minx P."/>
            <person name="Mitreva M."/>
            <person name="Roeseler W."/>
            <person name="Tian H."/>
            <person name="Witte H."/>
            <person name="Yang S.P."/>
            <person name="Wilson R.K."/>
            <person name="Sommer R.J."/>
        </authorList>
    </citation>
    <scope>NUCLEOTIDE SEQUENCE [LARGE SCALE GENOMIC DNA]</scope>
    <source>
        <strain evidence="2">PS312</strain>
    </source>
</reference>
<accession>A0A2A6BZE1</accession>
<accession>A0A8R1UWJ2</accession>
<dbReference type="EnsemblMetazoa" id="PPA42054.1">
    <property type="protein sequence ID" value="PPA42054.1"/>
    <property type="gene ID" value="WBGene00280423"/>
</dbReference>
<dbReference type="AlphaFoldDB" id="A0A2A6BZE1"/>
<proteinExistence type="predicted"/>
<dbReference type="Proteomes" id="UP000005239">
    <property type="component" value="Unassembled WGS sequence"/>
</dbReference>
<name>A0A2A6BZE1_PRIPA</name>
<gene>
    <name evidence="1" type="primary">WBGene00280423</name>
</gene>
<keyword evidence="2" id="KW-1185">Reference proteome</keyword>
<organism evidence="1 2">
    <name type="scientific">Pristionchus pacificus</name>
    <name type="common">Parasitic nematode worm</name>
    <dbReference type="NCBI Taxonomy" id="54126"/>
    <lineage>
        <taxon>Eukaryota</taxon>
        <taxon>Metazoa</taxon>
        <taxon>Ecdysozoa</taxon>
        <taxon>Nematoda</taxon>
        <taxon>Chromadorea</taxon>
        <taxon>Rhabditida</taxon>
        <taxon>Rhabditina</taxon>
        <taxon>Diplogasteromorpha</taxon>
        <taxon>Diplogasteroidea</taxon>
        <taxon>Neodiplogasteridae</taxon>
        <taxon>Pristionchus</taxon>
    </lineage>
</organism>
<dbReference type="PROSITE" id="PS50181">
    <property type="entry name" value="FBOX"/>
    <property type="match status" value="1"/>
</dbReference>
<evidence type="ECO:0000313" key="1">
    <source>
        <dbReference type="EnsemblMetazoa" id="PPA42054.1"/>
    </source>
</evidence>
<reference evidence="1" key="2">
    <citation type="submission" date="2022-06" db="UniProtKB">
        <authorList>
            <consortium name="EnsemblMetazoa"/>
        </authorList>
    </citation>
    <scope>IDENTIFICATION</scope>
    <source>
        <strain evidence="1">PS312</strain>
    </source>
</reference>
<dbReference type="InterPro" id="IPR001810">
    <property type="entry name" value="F-box_dom"/>
</dbReference>
<sequence>MIHGNNYTFSAHWIEKARKWRVYQVNVAYFHMDKDDDAIFIRFSMHRARSCASPRCKMFDLLNLPRNSVNTIFHFLDDKSLLQMREVGEFAARLVNELVFFDGLL</sequence>